<feature type="compositionally biased region" description="Basic and acidic residues" evidence="1">
    <location>
        <begin position="49"/>
        <end position="60"/>
    </location>
</feature>
<evidence type="ECO:0000256" key="1">
    <source>
        <dbReference type="SAM" id="MobiDB-lite"/>
    </source>
</evidence>
<keyword evidence="3" id="KW-1185">Reference proteome</keyword>
<evidence type="ECO:0000313" key="2">
    <source>
        <dbReference type="EMBL" id="KIW64951.1"/>
    </source>
</evidence>
<gene>
    <name evidence="2" type="ORF">PV04_07250</name>
</gene>
<sequence length="581" mass="65303">MSSDLVFQGDFSFVNVDASSLSTLPHRQQVTRHVHGYRRWRKGQEARRLRESSKFHDAVDRSSGYRPPASRPVLHGSERTLRPAPAAAATAAGQSSTIQTLPPLIDVVLLNGNSDPFAALPVHLTATVNSLLGFQRDRVVPFIREVELRMTPKENAAARDAGFTTTWINESKAYLYDSIAIHSYLARIAANRYVFTLQPEFLRAAHEFRHQGIASLRQYMTSSSIDVVRLYRALLILLWPDSALGDRVAFQHHVAVLKDIFRSHHEVLSAASSVNLHYFSSVVYFEVQYAVMGLSSTSLDLGHNEWVEQQFWPLWKQVSPGVPFSRPDAQQNLDPGLLGDIRMLYLDAQEILDLIASMRMHGSVNTSLTWFYAISKTILTVGRLINLYVQLDIEDLLHHPHVLDMTGSATQRLETAAASLCAVYWLRELAGIEGVAMTENMRLFTWNPTMLGKLKQVVMVYNTSVQMNAAQHRDIDGPSRLLLWVVWTGAMAEHSFPHCEAGARDDQNWFTGQFCHLSRRANVHSVSRCQGILDRFLQLHGMRPGNDDAWYARCFPPMGEPLTSTSTCLTGGNADLMTVYD</sequence>
<dbReference type="AlphaFoldDB" id="A0A0D2CIC8"/>
<dbReference type="Proteomes" id="UP000054266">
    <property type="component" value="Unassembled WGS sequence"/>
</dbReference>
<feature type="region of interest" description="Disordered" evidence="1">
    <location>
        <begin position="49"/>
        <end position="76"/>
    </location>
</feature>
<reference evidence="2 3" key="1">
    <citation type="submission" date="2015-01" db="EMBL/GenBank/DDBJ databases">
        <title>The Genome Sequence of Capronia semiimmersa CBS27337.</title>
        <authorList>
            <consortium name="The Broad Institute Genomics Platform"/>
            <person name="Cuomo C."/>
            <person name="de Hoog S."/>
            <person name="Gorbushina A."/>
            <person name="Stielow B."/>
            <person name="Teixiera M."/>
            <person name="Abouelleil A."/>
            <person name="Chapman S.B."/>
            <person name="Priest M."/>
            <person name="Young S.K."/>
            <person name="Wortman J."/>
            <person name="Nusbaum C."/>
            <person name="Birren B."/>
        </authorList>
    </citation>
    <scope>NUCLEOTIDE SEQUENCE [LARGE SCALE GENOMIC DNA]</scope>
    <source>
        <strain evidence="2 3">CBS 27337</strain>
    </source>
</reference>
<accession>A0A0D2CIC8</accession>
<proteinExistence type="predicted"/>
<evidence type="ECO:0008006" key="4">
    <source>
        <dbReference type="Google" id="ProtNLM"/>
    </source>
</evidence>
<organism evidence="2 3">
    <name type="scientific">Phialophora macrospora</name>
    <dbReference type="NCBI Taxonomy" id="1851006"/>
    <lineage>
        <taxon>Eukaryota</taxon>
        <taxon>Fungi</taxon>
        <taxon>Dikarya</taxon>
        <taxon>Ascomycota</taxon>
        <taxon>Pezizomycotina</taxon>
        <taxon>Eurotiomycetes</taxon>
        <taxon>Chaetothyriomycetidae</taxon>
        <taxon>Chaetothyriales</taxon>
        <taxon>Herpotrichiellaceae</taxon>
        <taxon>Phialophora</taxon>
    </lineage>
</organism>
<dbReference type="HOGENOM" id="CLU_463099_0_0_1"/>
<dbReference type="EMBL" id="KN846960">
    <property type="protein sequence ID" value="KIW64951.1"/>
    <property type="molecule type" value="Genomic_DNA"/>
</dbReference>
<name>A0A0D2CIC8_9EURO</name>
<protein>
    <recommendedName>
        <fullName evidence="4">Transcription factor domain-containing protein</fullName>
    </recommendedName>
</protein>
<evidence type="ECO:0000313" key="3">
    <source>
        <dbReference type="Proteomes" id="UP000054266"/>
    </source>
</evidence>